<organism evidence="1 2">
    <name type="scientific">Gimesia chilikensis</name>
    <dbReference type="NCBI Taxonomy" id="2605989"/>
    <lineage>
        <taxon>Bacteria</taxon>
        <taxon>Pseudomonadati</taxon>
        <taxon>Planctomycetota</taxon>
        <taxon>Planctomycetia</taxon>
        <taxon>Planctomycetales</taxon>
        <taxon>Planctomycetaceae</taxon>
        <taxon>Gimesia</taxon>
    </lineage>
</organism>
<dbReference type="Proteomes" id="UP000320722">
    <property type="component" value="Chromosome"/>
</dbReference>
<name>A0A517WJ98_9PLAN</name>
<sequence length="92" mass="10451">MVYSVRLPTSIVVKSARNTNKKMKKLFTGQVVVKKRDPELAVIQKMGQGDQRLSEASGGICRGLKEMIPSSHCLRLNMFSELRVWMNVASWR</sequence>
<accession>A0A517WJ98</accession>
<protein>
    <submittedName>
        <fullName evidence="1">Uncharacterized protein</fullName>
    </submittedName>
</protein>
<gene>
    <name evidence="1" type="ORF">V6x_50510</name>
</gene>
<evidence type="ECO:0000313" key="1">
    <source>
        <dbReference type="EMBL" id="QDU05315.1"/>
    </source>
</evidence>
<dbReference type="AlphaFoldDB" id="A0A517WJ98"/>
<proteinExistence type="predicted"/>
<dbReference type="EMBL" id="CP036347">
    <property type="protein sequence ID" value="QDU05315.1"/>
    <property type="molecule type" value="Genomic_DNA"/>
</dbReference>
<reference evidence="1 2" key="1">
    <citation type="submission" date="2019-02" db="EMBL/GenBank/DDBJ databases">
        <title>Deep-cultivation of Planctomycetes and their phenomic and genomic characterization uncovers novel biology.</title>
        <authorList>
            <person name="Wiegand S."/>
            <person name="Jogler M."/>
            <person name="Boedeker C."/>
            <person name="Pinto D."/>
            <person name="Vollmers J."/>
            <person name="Rivas-Marin E."/>
            <person name="Kohn T."/>
            <person name="Peeters S.H."/>
            <person name="Heuer A."/>
            <person name="Rast P."/>
            <person name="Oberbeckmann S."/>
            <person name="Bunk B."/>
            <person name="Jeske O."/>
            <person name="Meyerdierks A."/>
            <person name="Storesund J.E."/>
            <person name="Kallscheuer N."/>
            <person name="Luecker S."/>
            <person name="Lage O.M."/>
            <person name="Pohl T."/>
            <person name="Merkel B.J."/>
            <person name="Hornburger P."/>
            <person name="Mueller R.-W."/>
            <person name="Bruemmer F."/>
            <person name="Labrenz M."/>
            <person name="Spormann A.M."/>
            <person name="Op den Camp H."/>
            <person name="Overmann J."/>
            <person name="Amann R."/>
            <person name="Jetten M.S.M."/>
            <person name="Mascher T."/>
            <person name="Medema M.H."/>
            <person name="Devos D.P."/>
            <person name="Kaster A.-K."/>
            <person name="Ovreas L."/>
            <person name="Rohde M."/>
            <person name="Galperin M.Y."/>
            <person name="Jogler C."/>
        </authorList>
    </citation>
    <scope>NUCLEOTIDE SEQUENCE [LARGE SCALE GENOMIC DNA]</scope>
    <source>
        <strain evidence="1 2">V6</strain>
    </source>
</reference>
<evidence type="ECO:0000313" key="2">
    <source>
        <dbReference type="Proteomes" id="UP000320722"/>
    </source>
</evidence>